<dbReference type="EMBL" id="LAJG01000022">
    <property type="protein sequence ID" value="KKB78425.1"/>
    <property type="molecule type" value="Genomic_DNA"/>
</dbReference>
<evidence type="ECO:0000313" key="4">
    <source>
        <dbReference type="EMBL" id="KKB78425.1"/>
    </source>
</evidence>
<dbReference type="Pfam" id="PF00156">
    <property type="entry name" value="Pribosyltran"/>
    <property type="match status" value="1"/>
</dbReference>
<dbReference type="STRING" id="361041.VW35_12150"/>
<dbReference type="CDD" id="cd06223">
    <property type="entry name" value="PRTases_typeI"/>
    <property type="match status" value="1"/>
</dbReference>
<dbReference type="Proteomes" id="UP000033514">
    <property type="component" value="Unassembled WGS sequence"/>
</dbReference>
<sequence length="265" mass="28843">MKSGEREVKAAGLPYRLRRGLGWTIGALIDQLYPPICAACGGPIAASHGLCPDCFRTLQPITAPLCPVLGIPFEVAVGPDALSAEALADPPPFARARAAVRYGETAQSLVTRLKYGDRTELADICARLMARAGHDYWAARPLLVPVPLHPSRIRFRRYNQSLLLARQLGRHLGLDVDPHLVRRHRKTRSQIGLSGDSRARNVQGAFSTHADAVVRLRGRRVVLIDDVYTTGATVKAVTRTLLRGGAEAVDVLTFARVVRGEEVPI</sequence>
<dbReference type="Pfam" id="PF18912">
    <property type="entry name" value="DZR_2"/>
    <property type="match status" value="1"/>
</dbReference>
<proteinExistence type="inferred from homology"/>
<feature type="domain" description="Double zinc ribbon" evidence="3">
    <location>
        <begin position="28"/>
        <end position="74"/>
    </location>
</feature>
<dbReference type="InterPro" id="IPR044005">
    <property type="entry name" value="DZR_2"/>
</dbReference>
<dbReference type="AlphaFoldDB" id="A0A0F5L847"/>
<evidence type="ECO:0000259" key="2">
    <source>
        <dbReference type="Pfam" id="PF00156"/>
    </source>
</evidence>
<organism evidence="4 5">
    <name type="scientific">Devosia soli</name>
    <dbReference type="NCBI Taxonomy" id="361041"/>
    <lineage>
        <taxon>Bacteria</taxon>
        <taxon>Pseudomonadati</taxon>
        <taxon>Pseudomonadota</taxon>
        <taxon>Alphaproteobacteria</taxon>
        <taxon>Hyphomicrobiales</taxon>
        <taxon>Devosiaceae</taxon>
        <taxon>Devosia</taxon>
    </lineage>
</organism>
<dbReference type="InterPro" id="IPR051910">
    <property type="entry name" value="ComF/GntX_DNA_util-trans"/>
</dbReference>
<gene>
    <name evidence="4" type="ORF">VW35_12150</name>
</gene>
<reference evidence="4 5" key="1">
    <citation type="submission" date="2015-03" db="EMBL/GenBank/DDBJ databases">
        <authorList>
            <person name="Hassan Y.I."/>
            <person name="Lepp D."/>
            <person name="Zhou T."/>
        </authorList>
    </citation>
    <scope>NUCLEOTIDE SEQUENCE [LARGE SCALE GENOMIC DNA]</scope>
    <source>
        <strain evidence="4 5">GH2-10</strain>
    </source>
</reference>
<name>A0A0F5L847_9HYPH</name>
<evidence type="ECO:0000256" key="1">
    <source>
        <dbReference type="ARBA" id="ARBA00008007"/>
    </source>
</evidence>
<evidence type="ECO:0000259" key="3">
    <source>
        <dbReference type="Pfam" id="PF18912"/>
    </source>
</evidence>
<evidence type="ECO:0000313" key="5">
    <source>
        <dbReference type="Proteomes" id="UP000033514"/>
    </source>
</evidence>
<dbReference type="OrthoDB" id="9779910at2"/>
<dbReference type="PANTHER" id="PTHR47505">
    <property type="entry name" value="DNA UTILIZATION PROTEIN YHGH"/>
    <property type="match status" value="1"/>
</dbReference>
<dbReference type="InterPro" id="IPR029057">
    <property type="entry name" value="PRTase-like"/>
</dbReference>
<comment type="similarity">
    <text evidence="1">Belongs to the ComF/GntX family.</text>
</comment>
<dbReference type="SUPFAM" id="SSF53271">
    <property type="entry name" value="PRTase-like"/>
    <property type="match status" value="1"/>
</dbReference>
<feature type="domain" description="Phosphoribosyltransferase" evidence="2">
    <location>
        <begin position="200"/>
        <end position="259"/>
    </location>
</feature>
<dbReference type="PANTHER" id="PTHR47505:SF1">
    <property type="entry name" value="DNA UTILIZATION PROTEIN YHGH"/>
    <property type="match status" value="1"/>
</dbReference>
<dbReference type="PATRIC" id="fig|361041.3.peg.1805"/>
<comment type="caution">
    <text evidence="4">The sequence shown here is derived from an EMBL/GenBank/DDBJ whole genome shotgun (WGS) entry which is preliminary data.</text>
</comment>
<evidence type="ECO:0008006" key="6">
    <source>
        <dbReference type="Google" id="ProtNLM"/>
    </source>
</evidence>
<protein>
    <recommendedName>
        <fullName evidence="6">Amidophosphoribosyltransferase</fullName>
    </recommendedName>
</protein>
<dbReference type="Gene3D" id="3.40.50.2020">
    <property type="match status" value="1"/>
</dbReference>
<accession>A0A0F5L847</accession>
<keyword evidence="5" id="KW-1185">Reference proteome</keyword>
<dbReference type="InterPro" id="IPR000836">
    <property type="entry name" value="PRTase_dom"/>
</dbReference>